<feature type="region of interest" description="Disordered" evidence="1">
    <location>
        <begin position="193"/>
        <end position="230"/>
    </location>
</feature>
<dbReference type="EMBL" id="JANBOI010002882">
    <property type="protein sequence ID" value="KAJ1719489.1"/>
    <property type="molecule type" value="Genomic_DNA"/>
</dbReference>
<evidence type="ECO:0000313" key="2">
    <source>
        <dbReference type="EMBL" id="KAJ1719489.1"/>
    </source>
</evidence>
<dbReference type="Proteomes" id="UP001143981">
    <property type="component" value="Unassembled WGS sequence"/>
</dbReference>
<protein>
    <submittedName>
        <fullName evidence="2">Uncharacterized protein</fullName>
    </submittedName>
</protein>
<feature type="compositionally biased region" description="Basic and acidic residues" evidence="1">
    <location>
        <begin position="110"/>
        <end position="130"/>
    </location>
</feature>
<feature type="compositionally biased region" description="Low complexity" evidence="1">
    <location>
        <begin position="22"/>
        <end position="54"/>
    </location>
</feature>
<proteinExistence type="predicted"/>
<reference evidence="2" key="1">
    <citation type="submission" date="2022-07" db="EMBL/GenBank/DDBJ databases">
        <title>Phylogenomic reconstructions and comparative analyses of Kickxellomycotina fungi.</title>
        <authorList>
            <person name="Reynolds N.K."/>
            <person name="Stajich J.E."/>
            <person name="Barry K."/>
            <person name="Grigoriev I.V."/>
            <person name="Crous P."/>
            <person name="Smith M.E."/>
        </authorList>
    </citation>
    <scope>NUCLEOTIDE SEQUENCE</scope>
    <source>
        <strain evidence="2">BCRC 34381</strain>
    </source>
</reference>
<gene>
    <name evidence="2" type="ORF">LPJ61_006299</name>
</gene>
<evidence type="ECO:0000256" key="1">
    <source>
        <dbReference type="SAM" id="MobiDB-lite"/>
    </source>
</evidence>
<feature type="compositionally biased region" description="Polar residues" evidence="1">
    <location>
        <begin position="55"/>
        <end position="66"/>
    </location>
</feature>
<feature type="region of interest" description="Disordered" evidence="1">
    <location>
        <begin position="1"/>
        <end position="130"/>
    </location>
</feature>
<dbReference type="OrthoDB" id="5750018at2759"/>
<name>A0A9W7XRT5_9FUNG</name>
<sequence>MDHNYQHGYGGGYGGQQPHANQGQYQDYSGYQQQQPQQQQQQGYEYYASQGQQGNHHPQNVYSHPASQYEDAHYGSPQHEGAPYGGPQYNGSQYGDAKYGGGQPGYHDQGAYDHPVRADETGHNNEDETTDRGVKDFFAKTQVNEYGVEQREFSYAKATAVAGVAVVGGLLLKKHLDKRKAEKEQQMQMQIQGGGYVPDGSMYKSETVINQGEYNPYKDPQNPYKDSHMH</sequence>
<accession>A0A9W7XRT5</accession>
<dbReference type="AlphaFoldDB" id="A0A9W7XRT5"/>
<organism evidence="2 3">
    <name type="scientific">Coemansia biformis</name>
    <dbReference type="NCBI Taxonomy" id="1286918"/>
    <lineage>
        <taxon>Eukaryota</taxon>
        <taxon>Fungi</taxon>
        <taxon>Fungi incertae sedis</taxon>
        <taxon>Zoopagomycota</taxon>
        <taxon>Kickxellomycotina</taxon>
        <taxon>Kickxellomycetes</taxon>
        <taxon>Kickxellales</taxon>
        <taxon>Kickxellaceae</taxon>
        <taxon>Coemansia</taxon>
    </lineage>
</organism>
<evidence type="ECO:0000313" key="3">
    <source>
        <dbReference type="Proteomes" id="UP001143981"/>
    </source>
</evidence>
<comment type="caution">
    <text evidence="2">The sequence shown here is derived from an EMBL/GenBank/DDBJ whole genome shotgun (WGS) entry which is preliminary data.</text>
</comment>
<keyword evidence="3" id="KW-1185">Reference proteome</keyword>